<evidence type="ECO:0000313" key="8">
    <source>
        <dbReference type="EMBL" id="RLJ63673.1"/>
    </source>
</evidence>
<dbReference type="GO" id="GO:0005886">
    <property type="term" value="C:plasma membrane"/>
    <property type="evidence" value="ECO:0007669"/>
    <property type="project" value="TreeGrafter"/>
</dbReference>
<evidence type="ECO:0000256" key="4">
    <source>
        <dbReference type="ARBA" id="ARBA00022989"/>
    </source>
</evidence>
<feature type="transmembrane region" description="Helical" evidence="6">
    <location>
        <begin position="104"/>
        <end position="124"/>
    </location>
</feature>
<organism evidence="8 9">
    <name type="scientific">Sulfurisoma sediminicola</name>
    <dbReference type="NCBI Taxonomy" id="1381557"/>
    <lineage>
        <taxon>Bacteria</taxon>
        <taxon>Pseudomonadati</taxon>
        <taxon>Pseudomonadota</taxon>
        <taxon>Betaproteobacteria</taxon>
        <taxon>Nitrosomonadales</taxon>
        <taxon>Sterolibacteriaceae</taxon>
        <taxon>Sulfurisoma</taxon>
    </lineage>
</organism>
<evidence type="ECO:0000256" key="2">
    <source>
        <dbReference type="ARBA" id="ARBA00009399"/>
    </source>
</evidence>
<feature type="domain" description="GtrA/DPMS transmembrane" evidence="7">
    <location>
        <begin position="15"/>
        <end position="130"/>
    </location>
</feature>
<feature type="transmembrane region" description="Helical" evidence="6">
    <location>
        <begin position="44"/>
        <end position="65"/>
    </location>
</feature>
<dbReference type="EMBL" id="RCCI01000006">
    <property type="protein sequence ID" value="RLJ63673.1"/>
    <property type="molecule type" value="Genomic_DNA"/>
</dbReference>
<comment type="similarity">
    <text evidence="2">Belongs to the GtrA family.</text>
</comment>
<sequence>MQASAYRPPVAEFGRYFAVSLIALATDVGVLMVAAWFVHYLWAATLGFVVGAAVSYYLATRWAFAQRRFARRPRTEFIAYVLIGAIGLGLNNLVIFLMVDFLGVALLIGKAAAAVATFVFNYAARKFALFRT</sequence>
<keyword evidence="3 6" id="KW-0812">Transmembrane</keyword>
<protein>
    <submittedName>
        <fullName evidence="8">Putative flippase GtrA</fullName>
    </submittedName>
</protein>
<dbReference type="PANTHER" id="PTHR38459:SF1">
    <property type="entry name" value="PROPHAGE BACTOPRENOL-LINKED GLUCOSE TRANSLOCASE HOMOLOG"/>
    <property type="match status" value="1"/>
</dbReference>
<reference evidence="8 9" key="1">
    <citation type="submission" date="2018-10" db="EMBL/GenBank/DDBJ databases">
        <title>Genomic Encyclopedia of Type Strains, Phase IV (KMG-IV): sequencing the most valuable type-strain genomes for metagenomic binning, comparative biology and taxonomic classification.</title>
        <authorList>
            <person name="Goeker M."/>
        </authorList>
    </citation>
    <scope>NUCLEOTIDE SEQUENCE [LARGE SCALE GENOMIC DNA]</scope>
    <source>
        <strain evidence="8 9">DSM 26916</strain>
    </source>
</reference>
<name>A0A497XBB8_9PROT</name>
<dbReference type="AlphaFoldDB" id="A0A497XBB8"/>
<dbReference type="PANTHER" id="PTHR38459">
    <property type="entry name" value="PROPHAGE BACTOPRENOL-LINKED GLUCOSE TRANSLOCASE HOMOLOG"/>
    <property type="match status" value="1"/>
</dbReference>
<keyword evidence="9" id="KW-1185">Reference proteome</keyword>
<comment type="subcellular location">
    <subcellularLocation>
        <location evidence="1">Membrane</location>
        <topology evidence="1">Multi-pass membrane protein</topology>
    </subcellularLocation>
</comment>
<dbReference type="RefSeq" id="WP_121242517.1">
    <property type="nucleotide sequence ID" value="NZ_BHVV01000003.1"/>
</dbReference>
<dbReference type="InterPro" id="IPR051401">
    <property type="entry name" value="GtrA_CellWall_Glycosyl"/>
</dbReference>
<keyword evidence="4 6" id="KW-1133">Transmembrane helix</keyword>
<dbReference type="Pfam" id="PF04138">
    <property type="entry name" value="GtrA_DPMS_TM"/>
    <property type="match status" value="1"/>
</dbReference>
<keyword evidence="5 6" id="KW-0472">Membrane</keyword>
<evidence type="ECO:0000256" key="6">
    <source>
        <dbReference type="SAM" id="Phobius"/>
    </source>
</evidence>
<accession>A0A497XBB8</accession>
<feature type="transmembrane region" description="Helical" evidence="6">
    <location>
        <begin position="16"/>
        <end position="38"/>
    </location>
</feature>
<gene>
    <name evidence="8" type="ORF">DFR35_2303</name>
</gene>
<evidence type="ECO:0000256" key="5">
    <source>
        <dbReference type="ARBA" id="ARBA00023136"/>
    </source>
</evidence>
<evidence type="ECO:0000259" key="7">
    <source>
        <dbReference type="Pfam" id="PF04138"/>
    </source>
</evidence>
<dbReference type="Proteomes" id="UP000268908">
    <property type="component" value="Unassembled WGS sequence"/>
</dbReference>
<evidence type="ECO:0000256" key="1">
    <source>
        <dbReference type="ARBA" id="ARBA00004141"/>
    </source>
</evidence>
<comment type="caution">
    <text evidence="8">The sequence shown here is derived from an EMBL/GenBank/DDBJ whole genome shotgun (WGS) entry which is preliminary data.</text>
</comment>
<dbReference type="InterPro" id="IPR007267">
    <property type="entry name" value="GtrA_DPMS_TM"/>
</dbReference>
<evidence type="ECO:0000256" key="3">
    <source>
        <dbReference type="ARBA" id="ARBA00022692"/>
    </source>
</evidence>
<feature type="transmembrane region" description="Helical" evidence="6">
    <location>
        <begin position="77"/>
        <end position="98"/>
    </location>
</feature>
<evidence type="ECO:0000313" key="9">
    <source>
        <dbReference type="Proteomes" id="UP000268908"/>
    </source>
</evidence>
<proteinExistence type="inferred from homology"/>
<dbReference type="GO" id="GO:0000271">
    <property type="term" value="P:polysaccharide biosynthetic process"/>
    <property type="evidence" value="ECO:0007669"/>
    <property type="project" value="InterPro"/>
</dbReference>